<name>A0A0N4UD32_DRAME</name>
<dbReference type="InterPro" id="IPR006639">
    <property type="entry name" value="Preselin/SPP"/>
</dbReference>
<dbReference type="Proteomes" id="UP000038040">
    <property type="component" value="Unplaced"/>
</dbReference>
<dbReference type="GO" id="GO:0042500">
    <property type="term" value="F:aspartic endopeptidase activity, intramembrane cleaving"/>
    <property type="evidence" value="ECO:0007669"/>
    <property type="project" value="InterPro"/>
</dbReference>
<reference evidence="12" key="1">
    <citation type="submission" date="2017-02" db="UniProtKB">
        <authorList>
            <consortium name="WormBaseParasite"/>
        </authorList>
    </citation>
    <scope>IDENTIFICATION</scope>
</reference>
<dbReference type="STRING" id="318479.A0A0N4UD32"/>
<proteinExistence type="inferred from homology"/>
<feature type="transmembrane region" description="Helical" evidence="8">
    <location>
        <begin position="96"/>
        <end position="113"/>
    </location>
</feature>
<dbReference type="Proteomes" id="UP000274756">
    <property type="component" value="Unassembled WGS sequence"/>
</dbReference>
<accession>A0A0N4UD32</accession>
<feature type="transmembrane region" description="Helical" evidence="8">
    <location>
        <begin position="408"/>
        <end position="426"/>
    </location>
</feature>
<keyword evidence="6 8" id="KW-1133">Transmembrane helix</keyword>
<dbReference type="EMBL" id="UYYG01001175">
    <property type="protein sequence ID" value="VDN59037.1"/>
    <property type="molecule type" value="Genomic_DNA"/>
</dbReference>
<protein>
    <submittedName>
        <fullName evidence="12">Signal peptide peptidase</fullName>
    </submittedName>
</protein>
<evidence type="ECO:0000256" key="5">
    <source>
        <dbReference type="ARBA" id="ARBA00022824"/>
    </source>
</evidence>
<feature type="transmembrane region" description="Helical" evidence="8">
    <location>
        <begin position="27"/>
        <end position="46"/>
    </location>
</feature>
<evidence type="ECO:0000313" key="12">
    <source>
        <dbReference type="WBParaSite" id="DME_0000521101-mRNA-1"/>
    </source>
</evidence>
<keyword evidence="4" id="KW-0378">Hydrolase</keyword>
<sequence length="456" mass="52070">MWIAAIMATSTQSPLSNNISVTAYGSLYGMALFCIILGSIRSLHFVKKMIERKKLLETSISMNSAKKFPITASCVLFGLYIFFKFVYFSRFNDEKFLVKFFFNLTFYMILYFNETIQPKMPVQFQKLINVLNSTIWSSEAIDSSSNQTFLRKALLNLPAFNKSNVMFMLLLLICWEGCVALATILKPVFSFILRLLPIGGRQPKLNLPYFWSLKKGIKEMNEGDLEDAPKKDSEFLLKVEWDTHDMVALSCCSIVAISHLYKRHWITNNLLGIAFCIYGIENLHLGSFKAGAVLLAGLFVYDVFWVFATDVMTTVAKGIDAPILLQMPQDIYRNGWRDASKHAMLGLGDIVIPGIFIALLRRFDHRIGSIKKSPKRNRHYFLITIAAYALGLFVTMAVMHFFKAAQPALLYLVPTCLFIPLMVAKFQGDAREMWNYSEEHLVEKKSDEVEKEKKTN</sequence>
<feature type="transmembrane region" description="Helical" evidence="8">
    <location>
        <begin position="165"/>
        <end position="185"/>
    </location>
</feature>
<evidence type="ECO:0000313" key="10">
    <source>
        <dbReference type="Proteomes" id="UP000038040"/>
    </source>
</evidence>
<feature type="transmembrane region" description="Helical" evidence="8">
    <location>
        <begin position="67"/>
        <end position="90"/>
    </location>
</feature>
<evidence type="ECO:0000313" key="11">
    <source>
        <dbReference type="Proteomes" id="UP000274756"/>
    </source>
</evidence>
<feature type="transmembrane region" description="Helical" evidence="8">
    <location>
        <begin position="380"/>
        <end position="402"/>
    </location>
</feature>
<evidence type="ECO:0000256" key="6">
    <source>
        <dbReference type="ARBA" id="ARBA00022989"/>
    </source>
</evidence>
<keyword evidence="5" id="KW-0256">Endoplasmic reticulum</keyword>
<dbReference type="OrthoDB" id="29661at2759"/>
<comment type="similarity">
    <text evidence="2">Belongs to the peptidase A22B family.</text>
</comment>
<dbReference type="PANTHER" id="PTHR12174:SF23">
    <property type="entry name" value="MINOR HISTOCOMPATIBILITY ANTIGEN H13"/>
    <property type="match status" value="1"/>
</dbReference>
<dbReference type="GO" id="GO:0006465">
    <property type="term" value="P:signal peptide processing"/>
    <property type="evidence" value="ECO:0007669"/>
    <property type="project" value="TreeGrafter"/>
</dbReference>
<evidence type="ECO:0000256" key="1">
    <source>
        <dbReference type="ARBA" id="ARBA00004477"/>
    </source>
</evidence>
<evidence type="ECO:0000256" key="3">
    <source>
        <dbReference type="ARBA" id="ARBA00022692"/>
    </source>
</evidence>
<comment type="subcellular location">
    <subcellularLocation>
        <location evidence="1">Endoplasmic reticulum membrane</location>
        <topology evidence="1">Multi-pass membrane protein</topology>
    </subcellularLocation>
</comment>
<evidence type="ECO:0000256" key="4">
    <source>
        <dbReference type="ARBA" id="ARBA00022801"/>
    </source>
</evidence>
<dbReference type="GO" id="GO:0098554">
    <property type="term" value="C:cytoplasmic side of endoplasmic reticulum membrane"/>
    <property type="evidence" value="ECO:0007669"/>
    <property type="project" value="TreeGrafter"/>
</dbReference>
<evidence type="ECO:0000256" key="2">
    <source>
        <dbReference type="ARBA" id="ARBA00006859"/>
    </source>
</evidence>
<dbReference type="AlphaFoldDB" id="A0A0N4UD32"/>
<gene>
    <name evidence="9" type="ORF">DME_LOCUS9010</name>
</gene>
<dbReference type="Pfam" id="PF04258">
    <property type="entry name" value="Peptidase_A22B"/>
    <property type="match status" value="1"/>
</dbReference>
<dbReference type="PANTHER" id="PTHR12174">
    <property type="entry name" value="SIGNAL PEPTIDE PEPTIDASE"/>
    <property type="match status" value="1"/>
</dbReference>
<organism evidence="10 12">
    <name type="scientific">Dracunculus medinensis</name>
    <name type="common">Guinea worm</name>
    <dbReference type="NCBI Taxonomy" id="318479"/>
    <lineage>
        <taxon>Eukaryota</taxon>
        <taxon>Metazoa</taxon>
        <taxon>Ecdysozoa</taxon>
        <taxon>Nematoda</taxon>
        <taxon>Chromadorea</taxon>
        <taxon>Rhabditida</taxon>
        <taxon>Spirurina</taxon>
        <taxon>Dracunculoidea</taxon>
        <taxon>Dracunculidae</taxon>
        <taxon>Dracunculus</taxon>
    </lineage>
</organism>
<keyword evidence="3 8" id="KW-0812">Transmembrane</keyword>
<evidence type="ECO:0000256" key="8">
    <source>
        <dbReference type="SAM" id="Phobius"/>
    </source>
</evidence>
<evidence type="ECO:0000313" key="9">
    <source>
        <dbReference type="EMBL" id="VDN59037.1"/>
    </source>
</evidence>
<keyword evidence="11" id="KW-1185">Reference proteome</keyword>
<keyword evidence="7 8" id="KW-0472">Membrane</keyword>
<evidence type="ECO:0000256" key="7">
    <source>
        <dbReference type="ARBA" id="ARBA00023136"/>
    </source>
</evidence>
<dbReference type="GO" id="GO:0098553">
    <property type="term" value="C:lumenal side of endoplasmic reticulum membrane"/>
    <property type="evidence" value="ECO:0007669"/>
    <property type="project" value="TreeGrafter"/>
</dbReference>
<dbReference type="WBParaSite" id="DME_0000521101-mRNA-1">
    <property type="protein sequence ID" value="DME_0000521101-mRNA-1"/>
    <property type="gene ID" value="DME_0000521101"/>
</dbReference>
<dbReference type="InterPro" id="IPR007369">
    <property type="entry name" value="Peptidase_A22B_SPP"/>
</dbReference>
<dbReference type="SMART" id="SM00730">
    <property type="entry name" value="PSN"/>
    <property type="match status" value="1"/>
</dbReference>
<reference evidence="9 11" key="2">
    <citation type="submission" date="2018-11" db="EMBL/GenBank/DDBJ databases">
        <authorList>
            <consortium name="Pathogen Informatics"/>
        </authorList>
    </citation>
    <scope>NUCLEOTIDE SEQUENCE [LARGE SCALE GENOMIC DNA]</scope>
</reference>
<feature type="transmembrane region" description="Helical" evidence="8">
    <location>
        <begin position="290"/>
        <end position="308"/>
    </location>
</feature>
<dbReference type="GO" id="GO:0033619">
    <property type="term" value="P:membrane protein proteolysis"/>
    <property type="evidence" value="ECO:0007669"/>
    <property type="project" value="TreeGrafter"/>
</dbReference>
<feature type="transmembrane region" description="Helical" evidence="8">
    <location>
        <begin position="342"/>
        <end position="360"/>
    </location>
</feature>